<comment type="caution">
    <text evidence="1">The sequence shown here is derived from an EMBL/GenBank/DDBJ whole genome shotgun (WGS) entry which is preliminary data.</text>
</comment>
<organism evidence="1 2">
    <name type="scientific">Sporosarcina saromensis</name>
    <dbReference type="NCBI Taxonomy" id="359365"/>
    <lineage>
        <taxon>Bacteria</taxon>
        <taxon>Bacillati</taxon>
        <taxon>Bacillota</taxon>
        <taxon>Bacilli</taxon>
        <taxon>Bacillales</taxon>
        <taxon>Caryophanaceae</taxon>
        <taxon>Sporosarcina</taxon>
    </lineage>
</organism>
<keyword evidence="2" id="KW-1185">Reference proteome</keyword>
<protein>
    <submittedName>
        <fullName evidence="1">Helix-turn-helix domain-containing protein</fullName>
    </submittedName>
</protein>
<reference evidence="1 2" key="1">
    <citation type="submission" date="2023-06" db="EMBL/GenBank/DDBJ databases">
        <title>Sporosarcina sp. nov., isolated from Korean traditional fermented seafood 'Jeotgal'.</title>
        <authorList>
            <person name="Yang A.I."/>
            <person name="Shin N.-R."/>
        </authorList>
    </citation>
    <scope>NUCLEOTIDE SEQUENCE [LARGE SCALE GENOMIC DNA]</scope>
    <source>
        <strain evidence="1 2">KCTC13119</strain>
    </source>
</reference>
<name>A0ABU4GBM1_9BACL</name>
<dbReference type="EMBL" id="JAUBDI010000016">
    <property type="protein sequence ID" value="MDW0114372.1"/>
    <property type="molecule type" value="Genomic_DNA"/>
</dbReference>
<sequence length="148" mass="17513">MPAILDGFKLQPNEEQTLESQNAKDFVKIMMLQEELEREKERLYQALSEQEKIEAFNVLRTQFNIPDFITVRDASEILEITPQMVRRYCADGKLRGHQTLQGSGKWRLDTEQFIGKPNWDKFIEKRARIKKQSVNIANNMLDYLYDQE</sequence>
<gene>
    <name evidence="1" type="ORF">QT711_14335</name>
</gene>
<accession>A0ABU4GBM1</accession>
<evidence type="ECO:0000313" key="2">
    <source>
        <dbReference type="Proteomes" id="UP001282284"/>
    </source>
</evidence>
<dbReference type="Proteomes" id="UP001282284">
    <property type="component" value="Unassembled WGS sequence"/>
</dbReference>
<proteinExistence type="predicted"/>
<evidence type="ECO:0000313" key="1">
    <source>
        <dbReference type="EMBL" id="MDW0114372.1"/>
    </source>
</evidence>